<evidence type="ECO:0000313" key="1">
    <source>
        <dbReference type="EMBL" id="WED44365.1"/>
    </source>
</evidence>
<dbReference type="EMBL" id="CP119078">
    <property type="protein sequence ID" value="WED44365.1"/>
    <property type="molecule type" value="Genomic_DNA"/>
</dbReference>
<sequence length="96" mass="10865">MDPEKHLTVRFLRFLKFDDAADLFVQSLLSPEVGISLHSKINTAVTELAECINTLPQDGFFAFKMADLFTEIADKHQLHQLDSVLENNPLGTVRHN</sequence>
<keyword evidence="2" id="KW-1185">Reference proteome</keyword>
<proteinExistence type="predicted"/>
<gene>
    <name evidence="1" type="ORF">PXX05_06140</name>
</gene>
<organism evidence="1 2">
    <name type="scientific">Legionella cardiaca</name>
    <dbReference type="NCBI Taxonomy" id="1071983"/>
    <lineage>
        <taxon>Bacteria</taxon>
        <taxon>Pseudomonadati</taxon>
        <taxon>Pseudomonadota</taxon>
        <taxon>Gammaproteobacteria</taxon>
        <taxon>Legionellales</taxon>
        <taxon>Legionellaceae</taxon>
        <taxon>Legionella</taxon>
    </lineage>
</organism>
<dbReference type="Proteomes" id="UP001222087">
    <property type="component" value="Chromosome"/>
</dbReference>
<protein>
    <submittedName>
        <fullName evidence="1">Uncharacterized protein</fullName>
    </submittedName>
</protein>
<accession>A0ABY8AXY2</accession>
<evidence type="ECO:0000313" key="2">
    <source>
        <dbReference type="Proteomes" id="UP001222087"/>
    </source>
</evidence>
<name>A0ABY8AXY2_9GAMM</name>
<reference evidence="1 2" key="1">
    <citation type="submission" date="2023-02" db="EMBL/GenBank/DDBJ databases">
        <title>Genome Sequence of L. cardiaca H63T.</title>
        <authorList>
            <person name="Lopez A.E."/>
            <person name="Cianciotto N.P."/>
        </authorList>
    </citation>
    <scope>NUCLEOTIDE SEQUENCE [LARGE SCALE GENOMIC DNA]</scope>
    <source>
        <strain evidence="1 2">H63</strain>
    </source>
</reference>
<dbReference type="RefSeq" id="WP_275090183.1">
    <property type="nucleotide sequence ID" value="NZ_CP119078.1"/>
</dbReference>